<proteinExistence type="predicted"/>
<accession>A0A4Y2BWB7</accession>
<name>A0A4Y2BWB7_ARAVE</name>
<evidence type="ECO:0008006" key="3">
    <source>
        <dbReference type="Google" id="ProtNLM"/>
    </source>
</evidence>
<dbReference type="AlphaFoldDB" id="A0A4Y2BWB7"/>
<reference evidence="1 2" key="1">
    <citation type="journal article" date="2019" name="Sci. Rep.">
        <title>Orb-weaving spider Araneus ventricosus genome elucidates the spidroin gene catalogue.</title>
        <authorList>
            <person name="Kono N."/>
            <person name="Nakamura H."/>
            <person name="Ohtoshi R."/>
            <person name="Moran D.A.P."/>
            <person name="Shinohara A."/>
            <person name="Yoshida Y."/>
            <person name="Fujiwara M."/>
            <person name="Mori M."/>
            <person name="Tomita M."/>
            <person name="Arakawa K."/>
        </authorList>
    </citation>
    <scope>NUCLEOTIDE SEQUENCE [LARGE SCALE GENOMIC DNA]</scope>
</reference>
<protein>
    <recommendedName>
        <fullName evidence="3">Mos1 transposase HTH domain-containing protein</fullName>
    </recommendedName>
</protein>
<comment type="caution">
    <text evidence="1">The sequence shown here is derived from an EMBL/GenBank/DDBJ whole genome shotgun (WGS) entry which is preliminary data.</text>
</comment>
<evidence type="ECO:0000313" key="2">
    <source>
        <dbReference type="Proteomes" id="UP000499080"/>
    </source>
</evidence>
<sequence>MSLSVGQRWRTLNLAGIIDSPTICKLLSLIRSLQAQGNRAAEIHRRMSHVCGVNFLSDGVVLKWCREFQNSRTYVHDEDGQERKSVACEDLAQRVDQLVRERDGGDFHLVRELKTGLGEQHFHTNEEL</sequence>
<keyword evidence="2" id="KW-1185">Reference proteome</keyword>
<dbReference type="Proteomes" id="UP000499080">
    <property type="component" value="Unassembled WGS sequence"/>
</dbReference>
<dbReference type="EMBL" id="BGPR01000111">
    <property type="protein sequence ID" value="GBL95404.1"/>
    <property type="molecule type" value="Genomic_DNA"/>
</dbReference>
<evidence type="ECO:0000313" key="1">
    <source>
        <dbReference type="EMBL" id="GBL95404.1"/>
    </source>
</evidence>
<gene>
    <name evidence="1" type="ORF">AVEN_154806_1</name>
</gene>
<organism evidence="1 2">
    <name type="scientific">Araneus ventricosus</name>
    <name type="common">Orbweaver spider</name>
    <name type="synonym">Epeira ventricosa</name>
    <dbReference type="NCBI Taxonomy" id="182803"/>
    <lineage>
        <taxon>Eukaryota</taxon>
        <taxon>Metazoa</taxon>
        <taxon>Ecdysozoa</taxon>
        <taxon>Arthropoda</taxon>
        <taxon>Chelicerata</taxon>
        <taxon>Arachnida</taxon>
        <taxon>Araneae</taxon>
        <taxon>Araneomorphae</taxon>
        <taxon>Entelegynae</taxon>
        <taxon>Araneoidea</taxon>
        <taxon>Araneidae</taxon>
        <taxon>Araneus</taxon>
    </lineage>
</organism>